<name>A0AAX2HEE6_9PSED</name>
<dbReference type="InterPro" id="IPR040480">
    <property type="entry name" value="DnaT_DNA_bind"/>
</dbReference>
<dbReference type="RefSeq" id="WP_080960861.1">
    <property type="nucleotide sequence ID" value="NZ_LCYZ01000010.1"/>
</dbReference>
<evidence type="ECO:0000313" key="3">
    <source>
        <dbReference type="EMBL" id="SOB54768.1"/>
    </source>
</evidence>
<sequence length="252" mass="29025">MAALPYIQLYVADYLADTMHLTTEEHGAYLLLIFNYWQTGKPIPKARLARIARLPNDRWISVEASLNEFFNDNGNEWEHKRIEADLDAVHSAQSQRSAAGKASAEARKNKKPTEKQRKSNARSTPDEIPLNENPTNIDTDTDTDIHTHTAQTKFSLHDAWEPDAKTFTAVLHRNGMANQTFHADQLLEFRSYWISRPDDLKTQAQWEHALAQQLKRQYRTQQANEGHTHETGGRTAQRRTRNAHDILTDETW</sequence>
<organism evidence="3 4">
    <name type="scientific">Pseudomonas lundensis</name>
    <dbReference type="NCBI Taxonomy" id="86185"/>
    <lineage>
        <taxon>Bacteria</taxon>
        <taxon>Pseudomonadati</taxon>
        <taxon>Pseudomonadota</taxon>
        <taxon>Gammaproteobacteria</taxon>
        <taxon>Pseudomonadales</taxon>
        <taxon>Pseudomonadaceae</taxon>
        <taxon>Pseudomonas</taxon>
    </lineage>
</organism>
<evidence type="ECO:0000256" key="1">
    <source>
        <dbReference type="SAM" id="MobiDB-lite"/>
    </source>
</evidence>
<proteinExistence type="predicted"/>
<gene>
    <name evidence="3" type="ORF">PLUA15_540027</name>
</gene>
<dbReference type="Gene3D" id="1.10.8.1180">
    <property type="match status" value="1"/>
</dbReference>
<dbReference type="Pfam" id="PF17948">
    <property type="entry name" value="DnaT"/>
    <property type="match status" value="1"/>
</dbReference>
<dbReference type="EMBL" id="OBKZ01000050">
    <property type="protein sequence ID" value="SOB54768.1"/>
    <property type="molecule type" value="Genomic_DNA"/>
</dbReference>
<evidence type="ECO:0000313" key="4">
    <source>
        <dbReference type="Proteomes" id="UP000219564"/>
    </source>
</evidence>
<dbReference type="Proteomes" id="UP000219564">
    <property type="component" value="Unassembled WGS sequence"/>
</dbReference>
<feature type="region of interest" description="Disordered" evidence="1">
    <location>
        <begin position="221"/>
        <end position="252"/>
    </location>
</feature>
<comment type="caution">
    <text evidence="3">The sequence shown here is derived from an EMBL/GenBank/DDBJ whole genome shotgun (WGS) entry which is preliminary data.</text>
</comment>
<evidence type="ECO:0000259" key="2">
    <source>
        <dbReference type="Pfam" id="PF17948"/>
    </source>
</evidence>
<feature type="compositionally biased region" description="Basic and acidic residues" evidence="1">
    <location>
        <begin position="242"/>
        <end position="252"/>
    </location>
</feature>
<reference evidence="3 4" key="1">
    <citation type="submission" date="2017-08" db="EMBL/GenBank/DDBJ databases">
        <authorList>
            <person name="Chaillou S."/>
        </authorList>
    </citation>
    <scope>NUCLEOTIDE SEQUENCE [LARGE SCALE GENOMIC DNA]</scope>
    <source>
        <strain evidence="3 4">MFPA15A1205</strain>
    </source>
</reference>
<feature type="domain" description="DnaT DNA-binding" evidence="2">
    <location>
        <begin position="154"/>
        <end position="225"/>
    </location>
</feature>
<accession>A0AAX2HEE6</accession>
<dbReference type="InterPro" id="IPR010781">
    <property type="entry name" value="DUF1376"/>
</dbReference>
<feature type="compositionally biased region" description="Basic and acidic residues" evidence="1">
    <location>
        <begin position="104"/>
        <end position="117"/>
    </location>
</feature>
<dbReference type="AlphaFoldDB" id="A0AAX2HEE6"/>
<feature type="region of interest" description="Disordered" evidence="1">
    <location>
        <begin position="88"/>
        <end position="143"/>
    </location>
</feature>
<protein>
    <recommendedName>
        <fullName evidence="2">DnaT DNA-binding domain-containing protein</fullName>
    </recommendedName>
</protein>
<dbReference type="Pfam" id="PF07120">
    <property type="entry name" value="DUF1376"/>
    <property type="match status" value="1"/>
</dbReference>